<dbReference type="AlphaFoldDB" id="A0A517VUM9"/>
<gene>
    <name evidence="2" type="ORF">V144x_21640</name>
</gene>
<protein>
    <recommendedName>
        <fullName evidence="4">Lipoprotein</fullName>
    </recommendedName>
</protein>
<name>A0A517VUM9_9PLAN</name>
<evidence type="ECO:0008006" key="4">
    <source>
        <dbReference type="Google" id="ProtNLM"/>
    </source>
</evidence>
<evidence type="ECO:0000313" key="2">
    <source>
        <dbReference type="EMBL" id="QDT96706.1"/>
    </source>
</evidence>
<keyword evidence="1" id="KW-0732">Signal</keyword>
<sequence length="378" mass="42405" precursor="true">MKQTLMLLLLLLLSQQGCTSGALQLGLLKNYEDSKKHTPPRAEKIAKRQHKVKKEFGALNQQITLVDFKLFSKEKHEPKKHHKHKGEDTATGNVAASFFPMGPQLIEVPRQGVGLYSFLIEYELDYAILTTKANIRNKFQALANAKAETAKAMAAANTAAEKENAAQKKRDEENVENNAKKAADISSILELRPKVIYLIRGPVTTVFPRVFLGAPQVANISILPNDLIFTQTADDFKEFSAKNKTKTSSTRKNGQIILRGIAKRTGVFEIGTNGNEVNPSSVILTEDYSKEFDKNVPAVIVIYRNFEGRLLRILLPNYYYGIFSRPQSAKQNISADEKEAIETAQKKWNVYYEPFTKIILQDGDVIEFTTLDLLDLSP</sequence>
<accession>A0A517VUM9</accession>
<dbReference type="KEGG" id="gaw:V144x_21640"/>
<dbReference type="Proteomes" id="UP000318704">
    <property type="component" value="Chromosome"/>
</dbReference>
<reference evidence="2 3" key="1">
    <citation type="submission" date="2019-03" db="EMBL/GenBank/DDBJ databases">
        <title>Deep-cultivation of Planctomycetes and their phenomic and genomic characterization uncovers novel biology.</title>
        <authorList>
            <person name="Wiegand S."/>
            <person name="Jogler M."/>
            <person name="Boedeker C."/>
            <person name="Pinto D."/>
            <person name="Vollmers J."/>
            <person name="Rivas-Marin E."/>
            <person name="Kohn T."/>
            <person name="Peeters S.H."/>
            <person name="Heuer A."/>
            <person name="Rast P."/>
            <person name="Oberbeckmann S."/>
            <person name="Bunk B."/>
            <person name="Jeske O."/>
            <person name="Meyerdierks A."/>
            <person name="Storesund J.E."/>
            <person name="Kallscheuer N."/>
            <person name="Luecker S."/>
            <person name="Lage O.M."/>
            <person name="Pohl T."/>
            <person name="Merkel B.J."/>
            <person name="Hornburger P."/>
            <person name="Mueller R.-W."/>
            <person name="Bruemmer F."/>
            <person name="Labrenz M."/>
            <person name="Spormann A.M."/>
            <person name="Op den Camp H."/>
            <person name="Overmann J."/>
            <person name="Amann R."/>
            <person name="Jetten M.S.M."/>
            <person name="Mascher T."/>
            <person name="Medema M.H."/>
            <person name="Devos D.P."/>
            <person name="Kaster A.-K."/>
            <person name="Ovreas L."/>
            <person name="Rohde M."/>
            <person name="Galperin M.Y."/>
            <person name="Jogler C."/>
        </authorList>
    </citation>
    <scope>NUCLEOTIDE SEQUENCE [LARGE SCALE GENOMIC DNA]</scope>
    <source>
        <strain evidence="2 3">V144</strain>
    </source>
</reference>
<evidence type="ECO:0000256" key="1">
    <source>
        <dbReference type="SAM" id="SignalP"/>
    </source>
</evidence>
<proteinExistence type="predicted"/>
<organism evidence="2 3">
    <name type="scientific">Gimesia aquarii</name>
    <dbReference type="NCBI Taxonomy" id="2527964"/>
    <lineage>
        <taxon>Bacteria</taxon>
        <taxon>Pseudomonadati</taxon>
        <taxon>Planctomycetota</taxon>
        <taxon>Planctomycetia</taxon>
        <taxon>Planctomycetales</taxon>
        <taxon>Planctomycetaceae</taxon>
        <taxon>Gimesia</taxon>
    </lineage>
</organism>
<evidence type="ECO:0000313" key="3">
    <source>
        <dbReference type="Proteomes" id="UP000318704"/>
    </source>
</evidence>
<feature type="signal peptide" evidence="1">
    <location>
        <begin position="1"/>
        <end position="22"/>
    </location>
</feature>
<feature type="chain" id="PRO_5021960464" description="Lipoprotein" evidence="1">
    <location>
        <begin position="23"/>
        <end position="378"/>
    </location>
</feature>
<dbReference type="EMBL" id="CP037920">
    <property type="protein sequence ID" value="QDT96706.1"/>
    <property type="molecule type" value="Genomic_DNA"/>
</dbReference>